<keyword evidence="3" id="KW-1185">Reference proteome</keyword>
<name>A0A8H6CAX0_9LECA</name>
<organism evidence="2 3">
    <name type="scientific">Letharia lupina</name>
    <dbReference type="NCBI Taxonomy" id="560253"/>
    <lineage>
        <taxon>Eukaryota</taxon>
        <taxon>Fungi</taxon>
        <taxon>Dikarya</taxon>
        <taxon>Ascomycota</taxon>
        <taxon>Pezizomycotina</taxon>
        <taxon>Lecanoromycetes</taxon>
        <taxon>OSLEUM clade</taxon>
        <taxon>Lecanoromycetidae</taxon>
        <taxon>Lecanorales</taxon>
        <taxon>Lecanorineae</taxon>
        <taxon>Parmeliaceae</taxon>
        <taxon>Letharia</taxon>
    </lineage>
</organism>
<protein>
    <submittedName>
        <fullName evidence="2">Uncharacterized protein</fullName>
    </submittedName>
</protein>
<dbReference type="RefSeq" id="XP_037149510.1">
    <property type="nucleotide sequence ID" value="XM_037294129.1"/>
</dbReference>
<comment type="caution">
    <text evidence="2">The sequence shown here is derived from an EMBL/GenBank/DDBJ whole genome shotgun (WGS) entry which is preliminary data.</text>
</comment>
<evidence type="ECO:0000313" key="3">
    <source>
        <dbReference type="Proteomes" id="UP000593566"/>
    </source>
</evidence>
<evidence type="ECO:0000256" key="1">
    <source>
        <dbReference type="SAM" id="MobiDB-lite"/>
    </source>
</evidence>
<feature type="region of interest" description="Disordered" evidence="1">
    <location>
        <begin position="1"/>
        <end position="20"/>
    </location>
</feature>
<dbReference type="Proteomes" id="UP000593566">
    <property type="component" value="Unassembled WGS sequence"/>
</dbReference>
<gene>
    <name evidence="2" type="ORF">HO133_003206</name>
</gene>
<dbReference type="GeneID" id="59331617"/>
<dbReference type="AlphaFoldDB" id="A0A8H6CAX0"/>
<evidence type="ECO:0000313" key="2">
    <source>
        <dbReference type="EMBL" id="KAF6220075.1"/>
    </source>
</evidence>
<dbReference type="EMBL" id="JACCJB010000017">
    <property type="protein sequence ID" value="KAF6220075.1"/>
    <property type="molecule type" value="Genomic_DNA"/>
</dbReference>
<proteinExistence type="predicted"/>
<feature type="region of interest" description="Disordered" evidence="1">
    <location>
        <begin position="142"/>
        <end position="162"/>
    </location>
</feature>
<sequence length="267" mass="29560">MAVHETQVQPERDQPARTPLPVYSMLPSALQNSLQPLVLVRRSLTDYGLRSRRRVTSLDMYRGESEHTQVLPDKMAVAGECTADSAEVPGISWKFARHESQTSGAQSQAFSRQLYLDAMAYLIQGLPSDLSDQETLHLKNALPDSLKDSTSPETTQSRHRNPSLLHRSLASTIIGICLLLRLALPYIKLFIAAASSYDRTHHVRERIFAFSVTAADLFGRRSMALASTAMTNEVVWGAVKYWVDGIRGGLNEGLGEGLKVIEAQNEP</sequence>
<reference evidence="2 3" key="1">
    <citation type="journal article" date="2020" name="Genomics">
        <title>Complete, high-quality genomes from long-read metagenomic sequencing of two wolf lichen thalli reveals enigmatic genome architecture.</title>
        <authorList>
            <person name="McKenzie S.K."/>
            <person name="Walston R.F."/>
            <person name="Allen J.L."/>
        </authorList>
    </citation>
    <scope>NUCLEOTIDE SEQUENCE [LARGE SCALE GENOMIC DNA]</scope>
    <source>
        <strain evidence="2">WasteWater1</strain>
    </source>
</reference>
<accession>A0A8H6CAX0</accession>